<dbReference type="Proteomes" id="UP000704712">
    <property type="component" value="Unassembled WGS sequence"/>
</dbReference>
<accession>A0A8S9TPR6</accession>
<reference evidence="1" key="1">
    <citation type="submission" date="2020-03" db="EMBL/GenBank/DDBJ databases">
        <title>Hybrid Assembly of Korean Phytophthora infestans isolates.</title>
        <authorList>
            <person name="Prokchorchik M."/>
            <person name="Lee Y."/>
            <person name="Seo J."/>
            <person name="Cho J.-H."/>
            <person name="Park Y.-E."/>
            <person name="Jang D.-C."/>
            <person name="Im J.-S."/>
            <person name="Choi J.-G."/>
            <person name="Park H.-J."/>
            <person name="Lee G.-B."/>
            <person name="Lee Y.-G."/>
            <person name="Hong S.-Y."/>
            <person name="Cho K."/>
            <person name="Sohn K.H."/>
        </authorList>
    </citation>
    <scope>NUCLEOTIDE SEQUENCE</scope>
    <source>
        <strain evidence="1">KR_2_A2</strain>
    </source>
</reference>
<comment type="caution">
    <text evidence="1">The sequence shown here is derived from an EMBL/GenBank/DDBJ whole genome shotgun (WGS) entry which is preliminary data.</text>
</comment>
<gene>
    <name evidence="1" type="ORF">GN958_ATG21875</name>
</gene>
<organism evidence="1 2">
    <name type="scientific">Phytophthora infestans</name>
    <name type="common">Potato late blight agent</name>
    <name type="synonym">Botrytis infestans</name>
    <dbReference type="NCBI Taxonomy" id="4787"/>
    <lineage>
        <taxon>Eukaryota</taxon>
        <taxon>Sar</taxon>
        <taxon>Stramenopiles</taxon>
        <taxon>Oomycota</taxon>
        <taxon>Peronosporomycetes</taxon>
        <taxon>Peronosporales</taxon>
        <taxon>Peronosporaceae</taxon>
        <taxon>Phytophthora</taxon>
    </lineage>
</organism>
<dbReference type="EMBL" id="JAACNO010003040">
    <property type="protein sequence ID" value="KAF4128897.1"/>
    <property type="molecule type" value="Genomic_DNA"/>
</dbReference>
<evidence type="ECO:0000313" key="2">
    <source>
        <dbReference type="Proteomes" id="UP000704712"/>
    </source>
</evidence>
<evidence type="ECO:0000313" key="1">
    <source>
        <dbReference type="EMBL" id="KAF4128897.1"/>
    </source>
</evidence>
<sequence>MARLSNLKDFINCFAVSFSNFFGLSWVLKEELLPAIPGFATFHRRSWRLSGEDVVTIPDAGAKVLPARPSNTSFVYDWGVRVISTSKASATAVWMCLASETCRTQRAKMLMSSGQTSKATHNFSKAHGIGSDKTASEVGRLTFCSMCWREASMRRSMS</sequence>
<dbReference type="AlphaFoldDB" id="A0A8S9TPR6"/>
<name>A0A8S9TPR6_PHYIN</name>
<protein>
    <submittedName>
        <fullName evidence="1">Uncharacterized protein</fullName>
    </submittedName>
</protein>
<proteinExistence type="predicted"/>